<dbReference type="PANTHER" id="PTHR33539:SF1">
    <property type="entry name" value="UPF0764 PROTEIN C16ORF89"/>
    <property type="match status" value="1"/>
</dbReference>
<dbReference type="Proteomes" id="UP001219518">
    <property type="component" value="Unassembled WGS sequence"/>
</dbReference>
<comment type="caution">
    <text evidence="3">The sequence shown here is derived from an EMBL/GenBank/DDBJ whole genome shotgun (WGS) entry which is preliminary data.</text>
</comment>
<dbReference type="AlphaFoldDB" id="A0AAE1I188"/>
<proteinExistence type="predicted"/>
<evidence type="ECO:0000256" key="2">
    <source>
        <dbReference type="SAM" id="SignalP"/>
    </source>
</evidence>
<dbReference type="EMBL" id="JAHWGI010001411">
    <property type="protein sequence ID" value="KAK3930271.1"/>
    <property type="molecule type" value="Genomic_DNA"/>
</dbReference>
<evidence type="ECO:0000313" key="4">
    <source>
        <dbReference type="Proteomes" id="UP001219518"/>
    </source>
</evidence>
<reference evidence="3" key="1">
    <citation type="submission" date="2021-07" db="EMBL/GenBank/DDBJ databases">
        <authorList>
            <person name="Catto M.A."/>
            <person name="Jacobson A."/>
            <person name="Kennedy G."/>
            <person name="Labadie P."/>
            <person name="Hunt B.G."/>
            <person name="Srinivasan R."/>
        </authorList>
    </citation>
    <scope>NUCLEOTIDE SEQUENCE</scope>
    <source>
        <strain evidence="3">PL_HMW_Pooled</strain>
        <tissue evidence="3">Head</tissue>
    </source>
</reference>
<dbReference type="GO" id="GO:0005829">
    <property type="term" value="C:cytosol"/>
    <property type="evidence" value="ECO:0007669"/>
    <property type="project" value="TreeGrafter"/>
</dbReference>
<dbReference type="InterPro" id="IPR031751">
    <property type="entry name" value="DUF4735"/>
</dbReference>
<accession>A0AAE1I188</accession>
<feature type="region of interest" description="Disordered" evidence="1">
    <location>
        <begin position="74"/>
        <end position="93"/>
    </location>
</feature>
<gene>
    <name evidence="3" type="ORF">KUF71_005005</name>
</gene>
<keyword evidence="4" id="KW-1185">Reference proteome</keyword>
<feature type="signal peptide" evidence="2">
    <location>
        <begin position="1"/>
        <end position="18"/>
    </location>
</feature>
<dbReference type="GO" id="GO:0016020">
    <property type="term" value="C:membrane"/>
    <property type="evidence" value="ECO:0007669"/>
    <property type="project" value="TreeGrafter"/>
</dbReference>
<dbReference type="PANTHER" id="PTHR33539">
    <property type="entry name" value="UPF0764 PROTEIN C16ORF89"/>
    <property type="match status" value="1"/>
</dbReference>
<evidence type="ECO:0000256" key="1">
    <source>
        <dbReference type="SAM" id="MobiDB-lite"/>
    </source>
</evidence>
<protein>
    <submittedName>
        <fullName evidence="3">UPF0764 protein C16orf89-like protein</fullName>
    </submittedName>
</protein>
<feature type="chain" id="PRO_5041983499" evidence="2">
    <location>
        <begin position="19"/>
        <end position="383"/>
    </location>
</feature>
<name>A0AAE1I188_9NEOP</name>
<sequence length="383" mass="40398">MHLLSSLLLALTVSLVLASSRRCGPLVRGNAHRAVDALERLAEFLSLHKDVATADHALGVAIARGQIQAALRSLRAPAGPGPGPGRPEPEPQHAAGLDALAARLEAVDADLNAVLRDLQASSGPVPLLQPWLWRVERPFVTGRGRRPDGRGAWGRGQPEQVSAGGPPPPAEAVLELRELSAGGGRPTEAESDRCIGALLAPGARCHVPEECARAEVQDAGDAAVGYAATHRVLYHHVARQMGCSRPGSAVGTRDAIERLCDGILLEAEDIARAGFPPLLRDLFAEQMALCGLQGFEAFARASWLDRLLSWQRPAGCFGDLGEQREAAGPFLALRDNARLDDPLGNQCLSHLTGVAAAAVAFSARVLVDGWREGGCSRSPLRSA</sequence>
<evidence type="ECO:0000313" key="3">
    <source>
        <dbReference type="EMBL" id="KAK3930271.1"/>
    </source>
</evidence>
<organism evidence="3 4">
    <name type="scientific">Frankliniella fusca</name>
    <dbReference type="NCBI Taxonomy" id="407009"/>
    <lineage>
        <taxon>Eukaryota</taxon>
        <taxon>Metazoa</taxon>
        <taxon>Ecdysozoa</taxon>
        <taxon>Arthropoda</taxon>
        <taxon>Hexapoda</taxon>
        <taxon>Insecta</taxon>
        <taxon>Pterygota</taxon>
        <taxon>Neoptera</taxon>
        <taxon>Paraneoptera</taxon>
        <taxon>Thysanoptera</taxon>
        <taxon>Terebrantia</taxon>
        <taxon>Thripoidea</taxon>
        <taxon>Thripidae</taxon>
        <taxon>Frankliniella</taxon>
    </lineage>
</organism>
<dbReference type="Pfam" id="PF15882">
    <property type="entry name" value="DUF4735"/>
    <property type="match status" value="1"/>
</dbReference>
<keyword evidence="2" id="KW-0732">Signal</keyword>
<reference evidence="3" key="2">
    <citation type="journal article" date="2023" name="BMC Genomics">
        <title>Pest status, molecular evolution, and epigenetic factors derived from the genome assembly of Frankliniella fusca, a thysanopteran phytovirus vector.</title>
        <authorList>
            <person name="Catto M.A."/>
            <person name="Labadie P.E."/>
            <person name="Jacobson A.L."/>
            <person name="Kennedy G.G."/>
            <person name="Srinivasan R."/>
            <person name="Hunt B.G."/>
        </authorList>
    </citation>
    <scope>NUCLEOTIDE SEQUENCE</scope>
    <source>
        <strain evidence="3">PL_HMW_Pooled</strain>
    </source>
</reference>
<feature type="region of interest" description="Disordered" evidence="1">
    <location>
        <begin position="143"/>
        <end position="170"/>
    </location>
</feature>